<dbReference type="GO" id="GO:0008017">
    <property type="term" value="F:microtubule binding"/>
    <property type="evidence" value="ECO:0007669"/>
    <property type="project" value="InterPro"/>
</dbReference>
<dbReference type="GO" id="GO:0005524">
    <property type="term" value="F:ATP binding"/>
    <property type="evidence" value="ECO:0007669"/>
    <property type="project" value="UniProtKB-UniRule"/>
</dbReference>
<feature type="domain" description="Kinesin motor" evidence="8">
    <location>
        <begin position="273"/>
        <end position="626"/>
    </location>
</feature>
<reference evidence="9 10" key="1">
    <citation type="journal article" date="2013" name="Curr. Biol.">
        <title>The Genome of the Foraminiferan Reticulomyxa filosa.</title>
        <authorList>
            <person name="Glockner G."/>
            <person name="Hulsmann N."/>
            <person name="Schleicher M."/>
            <person name="Noegel A.A."/>
            <person name="Eichinger L."/>
            <person name="Gallinger C."/>
            <person name="Pawlowski J."/>
            <person name="Sierra R."/>
            <person name="Euteneuer U."/>
            <person name="Pillet L."/>
            <person name="Moustafa A."/>
            <person name="Platzer M."/>
            <person name="Groth M."/>
            <person name="Szafranski K."/>
            <person name="Schliwa M."/>
        </authorList>
    </citation>
    <scope>NUCLEOTIDE SEQUENCE [LARGE SCALE GENOMIC DNA]</scope>
</reference>
<dbReference type="AlphaFoldDB" id="X6P911"/>
<feature type="binding site" evidence="5">
    <location>
        <begin position="366"/>
        <end position="373"/>
    </location>
    <ligand>
        <name>ATP</name>
        <dbReference type="ChEBI" id="CHEBI:30616"/>
    </ligand>
</feature>
<organism evidence="9 10">
    <name type="scientific">Reticulomyxa filosa</name>
    <dbReference type="NCBI Taxonomy" id="46433"/>
    <lineage>
        <taxon>Eukaryota</taxon>
        <taxon>Sar</taxon>
        <taxon>Rhizaria</taxon>
        <taxon>Retaria</taxon>
        <taxon>Foraminifera</taxon>
        <taxon>Monothalamids</taxon>
        <taxon>Reticulomyxidae</taxon>
        <taxon>Reticulomyxa</taxon>
    </lineage>
</organism>
<evidence type="ECO:0000256" key="7">
    <source>
        <dbReference type="SAM" id="Phobius"/>
    </source>
</evidence>
<evidence type="ECO:0000313" key="9">
    <source>
        <dbReference type="EMBL" id="ETO34132.1"/>
    </source>
</evidence>
<comment type="similarity">
    <text evidence="5">Belongs to the TRAFAC class myosin-kinesin ATPase superfamily. Kinesin family.</text>
</comment>
<keyword evidence="1" id="KW-0493">Microtubule</keyword>
<dbReference type="PRINTS" id="PR00380">
    <property type="entry name" value="KINESINHEAVY"/>
</dbReference>
<feature type="transmembrane region" description="Helical" evidence="7">
    <location>
        <begin position="219"/>
        <end position="245"/>
    </location>
</feature>
<keyword evidence="3 5" id="KW-0067">ATP-binding</keyword>
<dbReference type="SMART" id="SM00129">
    <property type="entry name" value="KISc"/>
    <property type="match status" value="1"/>
</dbReference>
<dbReference type="PANTHER" id="PTHR47972:SF45">
    <property type="entry name" value="PROTEIN CLARET SEGREGATIONAL"/>
    <property type="match status" value="1"/>
</dbReference>
<dbReference type="Gene3D" id="3.40.850.10">
    <property type="entry name" value="Kinesin motor domain"/>
    <property type="match status" value="1"/>
</dbReference>
<dbReference type="GO" id="GO:0005874">
    <property type="term" value="C:microtubule"/>
    <property type="evidence" value="ECO:0007669"/>
    <property type="project" value="UniProtKB-KW"/>
</dbReference>
<dbReference type="CDD" id="cd01366">
    <property type="entry name" value="KISc_C_terminal"/>
    <property type="match status" value="1"/>
</dbReference>
<keyword evidence="6" id="KW-0175">Coiled coil</keyword>
<dbReference type="Pfam" id="PF00225">
    <property type="entry name" value="Kinesin"/>
    <property type="match status" value="1"/>
</dbReference>
<keyword evidence="10" id="KW-1185">Reference proteome</keyword>
<evidence type="ECO:0000256" key="1">
    <source>
        <dbReference type="ARBA" id="ARBA00022701"/>
    </source>
</evidence>
<evidence type="ECO:0000259" key="8">
    <source>
        <dbReference type="PROSITE" id="PS50067"/>
    </source>
</evidence>
<dbReference type="GO" id="GO:0003777">
    <property type="term" value="F:microtubule motor activity"/>
    <property type="evidence" value="ECO:0007669"/>
    <property type="project" value="InterPro"/>
</dbReference>
<gene>
    <name evidence="9" type="ORF">RFI_02962</name>
</gene>
<evidence type="ECO:0000313" key="10">
    <source>
        <dbReference type="Proteomes" id="UP000023152"/>
    </source>
</evidence>
<evidence type="ECO:0000256" key="3">
    <source>
        <dbReference type="ARBA" id="ARBA00022840"/>
    </source>
</evidence>
<keyword evidence="7" id="KW-0472">Membrane</keyword>
<comment type="caution">
    <text evidence="9">The sequence shown here is derived from an EMBL/GenBank/DDBJ whole genome shotgun (WGS) entry which is preliminary data.</text>
</comment>
<dbReference type="Proteomes" id="UP000023152">
    <property type="component" value="Unassembled WGS sequence"/>
</dbReference>
<keyword evidence="7" id="KW-1133">Transmembrane helix</keyword>
<feature type="coiled-coil region" evidence="6">
    <location>
        <begin position="9"/>
        <end position="187"/>
    </location>
</feature>
<dbReference type="InterPro" id="IPR027417">
    <property type="entry name" value="P-loop_NTPase"/>
</dbReference>
<dbReference type="OrthoDB" id="3176171at2759"/>
<dbReference type="EMBL" id="ASPP01002849">
    <property type="protein sequence ID" value="ETO34132.1"/>
    <property type="molecule type" value="Genomic_DNA"/>
</dbReference>
<keyword evidence="7" id="KW-0812">Transmembrane</keyword>
<dbReference type="SUPFAM" id="SSF52540">
    <property type="entry name" value="P-loop containing nucleoside triphosphate hydrolases"/>
    <property type="match status" value="1"/>
</dbReference>
<dbReference type="InterPro" id="IPR036961">
    <property type="entry name" value="Kinesin_motor_dom_sf"/>
</dbReference>
<protein>
    <recommendedName>
        <fullName evidence="8">Kinesin motor domain-containing protein</fullName>
    </recommendedName>
</protein>
<sequence>MYIRICNYAKYDKEQNEELENELNAREDENNKRMQKLQRRLDELERENEIKRTSTESGRLEKFQMQAQMEACRNQCVVLEQAKERAVQQVATLQSALSLKELELEKVQPQLEHLREQSDAQNKQIAELNATIQQMQFHLNSSKQEIQQAKTENMSLQLKNQSLSNGMENQIKQIAELDSARQNLESTIALNNAQLFQKNRNFRAENAIRTAEHQFREKYVLFFLYIGKTYIKCIYISYIHIYVIIKENNNNKNNKDEEYRKQLHNKIQELKGNIRVYCRIRPFLSGEEKGNEMFEYPEQTGDQQSIVLVGESTVNVSGQKVESKLYPFSFDRVFKPSERQTDVFNEISQLVQSALDGYKVCIFAYGQTGSGKTYTMEGPSLNYDDNNRGMIPRAVEQIFYHAETLASKGWKYQFFATFLEIYNEKVNFFSPVKKKIDIRDLLAPRDDVYLELTLKKDNKNKNEVEVSGLTHCNVQCPQDVYPLLLRASKNRSTGKTDCNERSSRSHSVFQLFLKGFNTVTQQQIFGALNLIDLAGSERLKKSNAQGQQLVETQNINSSLSCLGDVIHALVHKNKHVPYRNSKLTHLLMNYFGGQSKTLMFVNLCPEFDKLDGIFCFVRIAIILNFLFLKLEIESLCSLRFAAKVNECHIGVARRSTTNQLAQ</sequence>
<accession>X6P911</accession>
<keyword evidence="2 5" id="KW-0547">Nucleotide-binding</keyword>
<evidence type="ECO:0000256" key="2">
    <source>
        <dbReference type="ARBA" id="ARBA00022741"/>
    </source>
</evidence>
<dbReference type="GO" id="GO:0007018">
    <property type="term" value="P:microtubule-based movement"/>
    <property type="evidence" value="ECO:0007669"/>
    <property type="project" value="InterPro"/>
</dbReference>
<dbReference type="InterPro" id="IPR001752">
    <property type="entry name" value="Kinesin_motor_dom"/>
</dbReference>
<evidence type="ECO:0000256" key="5">
    <source>
        <dbReference type="PROSITE-ProRule" id="PRU00283"/>
    </source>
</evidence>
<dbReference type="PROSITE" id="PS50067">
    <property type="entry name" value="KINESIN_MOTOR_2"/>
    <property type="match status" value="1"/>
</dbReference>
<dbReference type="PANTHER" id="PTHR47972">
    <property type="entry name" value="KINESIN-LIKE PROTEIN KLP-3"/>
    <property type="match status" value="1"/>
</dbReference>
<evidence type="ECO:0000256" key="6">
    <source>
        <dbReference type="SAM" id="Coils"/>
    </source>
</evidence>
<evidence type="ECO:0000256" key="4">
    <source>
        <dbReference type="ARBA" id="ARBA00023175"/>
    </source>
</evidence>
<proteinExistence type="inferred from homology"/>
<name>X6P911_RETFI</name>
<dbReference type="InterPro" id="IPR027640">
    <property type="entry name" value="Kinesin-like_fam"/>
</dbReference>
<keyword evidence="4 5" id="KW-0505">Motor protein</keyword>